<keyword evidence="3" id="KW-1185">Reference proteome</keyword>
<accession>A0ABS4FLB1</accession>
<reference evidence="2 3" key="1">
    <citation type="submission" date="2021-03" db="EMBL/GenBank/DDBJ databases">
        <title>Genomic Encyclopedia of Type Strains, Phase IV (KMG-IV): sequencing the most valuable type-strain genomes for metagenomic binning, comparative biology and taxonomic classification.</title>
        <authorList>
            <person name="Goeker M."/>
        </authorList>
    </citation>
    <scope>NUCLEOTIDE SEQUENCE [LARGE SCALE GENOMIC DNA]</scope>
    <source>
        <strain evidence="2 3">DSM 15596</strain>
    </source>
</reference>
<name>A0ABS4FLB1_9BACL</name>
<gene>
    <name evidence="2" type="ORF">J2Z18_006201</name>
</gene>
<organism evidence="2 3">
    <name type="scientific">Paenibacillus lactis</name>
    <dbReference type="NCBI Taxonomy" id="228574"/>
    <lineage>
        <taxon>Bacteria</taxon>
        <taxon>Bacillati</taxon>
        <taxon>Bacillota</taxon>
        <taxon>Bacilli</taxon>
        <taxon>Bacillales</taxon>
        <taxon>Paenibacillaceae</taxon>
        <taxon>Paenibacillus</taxon>
    </lineage>
</organism>
<keyword evidence="1" id="KW-0812">Transmembrane</keyword>
<dbReference type="GeneID" id="95408024"/>
<proteinExistence type="predicted"/>
<evidence type="ECO:0000256" key="1">
    <source>
        <dbReference type="SAM" id="Phobius"/>
    </source>
</evidence>
<feature type="transmembrane region" description="Helical" evidence="1">
    <location>
        <begin position="12"/>
        <end position="30"/>
    </location>
</feature>
<keyword evidence="1" id="KW-0472">Membrane</keyword>
<dbReference type="Proteomes" id="UP000706926">
    <property type="component" value="Unassembled WGS sequence"/>
</dbReference>
<keyword evidence="1" id="KW-1133">Transmembrane helix</keyword>
<sequence length="50" mass="5575">MTAAELFSETFGFIQALTPIIFAFVVVAYADELIDIVRKAALGYKGRKDY</sequence>
<dbReference type="RefSeq" id="WP_210095786.1">
    <property type="nucleotide sequence ID" value="NZ_JAGGKI010000041.1"/>
</dbReference>
<evidence type="ECO:0000313" key="3">
    <source>
        <dbReference type="Proteomes" id="UP000706926"/>
    </source>
</evidence>
<evidence type="ECO:0000313" key="2">
    <source>
        <dbReference type="EMBL" id="MBP1897056.1"/>
    </source>
</evidence>
<comment type="caution">
    <text evidence="2">The sequence shown here is derived from an EMBL/GenBank/DDBJ whole genome shotgun (WGS) entry which is preliminary data.</text>
</comment>
<dbReference type="EMBL" id="JAGGKI010000041">
    <property type="protein sequence ID" value="MBP1897056.1"/>
    <property type="molecule type" value="Genomic_DNA"/>
</dbReference>
<protein>
    <submittedName>
        <fullName evidence="2">Uncharacterized protein</fullName>
    </submittedName>
</protein>